<dbReference type="AlphaFoldDB" id="A0A6A5ZUQ5"/>
<dbReference type="GO" id="GO:0000981">
    <property type="term" value="F:DNA-binding transcription factor activity, RNA polymerase II-specific"/>
    <property type="evidence" value="ECO:0007669"/>
    <property type="project" value="InterPro"/>
</dbReference>
<dbReference type="SUPFAM" id="SSF57701">
    <property type="entry name" value="Zn2/Cys6 DNA-binding domain"/>
    <property type="match status" value="1"/>
</dbReference>
<evidence type="ECO:0000256" key="1">
    <source>
        <dbReference type="ARBA" id="ARBA00022723"/>
    </source>
</evidence>
<dbReference type="PANTHER" id="PTHR36206:SF4">
    <property type="entry name" value="HYPOTHETICAL CONSERVED PROTEIN (EUROFUNG)-RELATED"/>
    <property type="match status" value="1"/>
</dbReference>
<accession>A0A6A5ZUQ5</accession>
<sequence>MIPNTSVIEFPSLKRTQRYGAKVKTGCRTCKIRRVKCDEKKPQCTKCTSTGRRCDGYNQDASSHAVVPSQSSSLQSAIPMLSGLGDSVVYLEFYYHCASPTLASGFDREFWSRIVLQMAQSEPAVRHAVIALGYLAKTQTGSLRHARSVSVIDKTLLLHYNKAVQHLVARISDYSYSIEVGLVACLLFICIEFLRGDTHSALRHLQSGLKIIVERRGNLDTQQVGPLCPSSSITLGGETVGPRIISDNLIPMFIRAMGTGLMFGAPFEPALEPFCPRPQGPRNRPFTSIVEAQSAIYELRNATVVLISIIFRKLSSRIQPSIKDLQYRGYLLTCHESWLLNLQIFQGGGELSNEEKVIASSLKVSHYCTYLALAGAVDIHQTIFDAHISNFRSLNYHAKIVLDSMNLCIPSVPSESSATASGSRYLSGRRETTLASARSYRQAGAHFTFEASIIFPLYFAATRCRCPITRRASVSLLERKPPREGPSDAQQSAVVARRVIEVEESEVDENTGRPVQESRLVCPVFEFDMDKNGGFWGSFTSVAWILRGRDPLDPLRRVGDRNSMHVWGEWDEWFVM</sequence>
<keyword evidence="5" id="KW-0804">Transcription</keyword>
<evidence type="ECO:0000259" key="7">
    <source>
        <dbReference type="PROSITE" id="PS50048"/>
    </source>
</evidence>
<keyword evidence="1" id="KW-0479">Metal-binding</keyword>
<dbReference type="InterPro" id="IPR021858">
    <property type="entry name" value="Fun_TF"/>
</dbReference>
<keyword evidence="3" id="KW-0805">Transcription regulation</keyword>
<keyword evidence="2" id="KW-0862">Zinc</keyword>
<organism evidence="8 9">
    <name type="scientific">Dothidotthia symphoricarpi CBS 119687</name>
    <dbReference type="NCBI Taxonomy" id="1392245"/>
    <lineage>
        <taxon>Eukaryota</taxon>
        <taxon>Fungi</taxon>
        <taxon>Dikarya</taxon>
        <taxon>Ascomycota</taxon>
        <taxon>Pezizomycotina</taxon>
        <taxon>Dothideomycetes</taxon>
        <taxon>Pleosporomycetidae</taxon>
        <taxon>Pleosporales</taxon>
        <taxon>Dothidotthiaceae</taxon>
        <taxon>Dothidotthia</taxon>
    </lineage>
</organism>
<name>A0A6A5ZUQ5_9PLEO</name>
<dbReference type="InterPro" id="IPR052360">
    <property type="entry name" value="Transcr_Regulatory_Proteins"/>
</dbReference>
<feature type="domain" description="Zn(2)-C6 fungal-type" evidence="7">
    <location>
        <begin position="26"/>
        <end position="54"/>
    </location>
</feature>
<reference evidence="8" key="1">
    <citation type="journal article" date="2020" name="Stud. Mycol.">
        <title>101 Dothideomycetes genomes: a test case for predicting lifestyles and emergence of pathogens.</title>
        <authorList>
            <person name="Haridas S."/>
            <person name="Albert R."/>
            <person name="Binder M."/>
            <person name="Bloem J."/>
            <person name="Labutti K."/>
            <person name="Salamov A."/>
            <person name="Andreopoulos B."/>
            <person name="Baker S."/>
            <person name="Barry K."/>
            <person name="Bills G."/>
            <person name="Bluhm B."/>
            <person name="Cannon C."/>
            <person name="Castanera R."/>
            <person name="Culley D."/>
            <person name="Daum C."/>
            <person name="Ezra D."/>
            <person name="Gonzalez J."/>
            <person name="Henrissat B."/>
            <person name="Kuo A."/>
            <person name="Liang C."/>
            <person name="Lipzen A."/>
            <person name="Lutzoni F."/>
            <person name="Magnuson J."/>
            <person name="Mondo S."/>
            <person name="Nolan M."/>
            <person name="Ohm R."/>
            <person name="Pangilinan J."/>
            <person name="Park H.-J."/>
            <person name="Ramirez L."/>
            <person name="Alfaro M."/>
            <person name="Sun H."/>
            <person name="Tritt A."/>
            <person name="Yoshinaga Y."/>
            <person name="Zwiers L.-H."/>
            <person name="Turgeon B."/>
            <person name="Goodwin S."/>
            <person name="Spatafora J."/>
            <person name="Crous P."/>
            <person name="Grigoriev I."/>
        </authorList>
    </citation>
    <scope>NUCLEOTIDE SEQUENCE</scope>
    <source>
        <strain evidence="8">CBS 119687</strain>
    </source>
</reference>
<dbReference type="InterPro" id="IPR036864">
    <property type="entry name" value="Zn2-C6_fun-type_DNA-bd_sf"/>
</dbReference>
<evidence type="ECO:0000256" key="4">
    <source>
        <dbReference type="ARBA" id="ARBA00023125"/>
    </source>
</evidence>
<dbReference type="PANTHER" id="PTHR36206">
    <property type="entry name" value="ASPERCRYPTIN BIOSYNTHESIS CLUSTER-SPECIFIC TRANSCRIPTION REGULATOR ATNN-RELATED"/>
    <property type="match status" value="1"/>
</dbReference>
<gene>
    <name evidence="8" type="ORF">P153DRAFT_435973</name>
</gene>
<dbReference type="OrthoDB" id="2593732at2759"/>
<protein>
    <recommendedName>
        <fullName evidence="7">Zn(2)-C6 fungal-type domain-containing protein</fullName>
    </recommendedName>
</protein>
<dbReference type="EMBL" id="ML977528">
    <property type="protein sequence ID" value="KAF2123380.1"/>
    <property type="molecule type" value="Genomic_DNA"/>
</dbReference>
<dbReference type="CDD" id="cd00067">
    <property type="entry name" value="GAL4"/>
    <property type="match status" value="1"/>
</dbReference>
<proteinExistence type="predicted"/>
<dbReference type="InterPro" id="IPR001138">
    <property type="entry name" value="Zn2Cys6_DnaBD"/>
</dbReference>
<evidence type="ECO:0000256" key="2">
    <source>
        <dbReference type="ARBA" id="ARBA00022833"/>
    </source>
</evidence>
<dbReference type="Pfam" id="PF00172">
    <property type="entry name" value="Zn_clus"/>
    <property type="match status" value="1"/>
</dbReference>
<evidence type="ECO:0000313" key="8">
    <source>
        <dbReference type="EMBL" id="KAF2123380.1"/>
    </source>
</evidence>
<dbReference type="GO" id="GO:0008270">
    <property type="term" value="F:zinc ion binding"/>
    <property type="evidence" value="ECO:0007669"/>
    <property type="project" value="InterPro"/>
</dbReference>
<dbReference type="Gene3D" id="4.10.240.10">
    <property type="entry name" value="Zn(2)-C6 fungal-type DNA-binding domain"/>
    <property type="match status" value="1"/>
</dbReference>
<evidence type="ECO:0000313" key="9">
    <source>
        <dbReference type="Proteomes" id="UP000799771"/>
    </source>
</evidence>
<dbReference type="RefSeq" id="XP_033517774.1">
    <property type="nucleotide sequence ID" value="XM_033673195.1"/>
</dbReference>
<evidence type="ECO:0000256" key="6">
    <source>
        <dbReference type="ARBA" id="ARBA00023242"/>
    </source>
</evidence>
<dbReference type="PROSITE" id="PS00463">
    <property type="entry name" value="ZN2_CY6_FUNGAL_1"/>
    <property type="match status" value="1"/>
</dbReference>
<evidence type="ECO:0000256" key="5">
    <source>
        <dbReference type="ARBA" id="ARBA00023163"/>
    </source>
</evidence>
<dbReference type="Pfam" id="PF11951">
    <property type="entry name" value="Fungal_trans_2"/>
    <property type="match status" value="1"/>
</dbReference>
<dbReference type="GeneID" id="54413627"/>
<keyword evidence="6" id="KW-0539">Nucleus</keyword>
<evidence type="ECO:0000256" key="3">
    <source>
        <dbReference type="ARBA" id="ARBA00023015"/>
    </source>
</evidence>
<dbReference type="PROSITE" id="PS50048">
    <property type="entry name" value="ZN2_CY6_FUNGAL_2"/>
    <property type="match status" value="1"/>
</dbReference>
<dbReference type="GO" id="GO:0003677">
    <property type="term" value="F:DNA binding"/>
    <property type="evidence" value="ECO:0007669"/>
    <property type="project" value="UniProtKB-KW"/>
</dbReference>
<keyword evidence="9" id="KW-1185">Reference proteome</keyword>
<dbReference type="SMART" id="SM00066">
    <property type="entry name" value="GAL4"/>
    <property type="match status" value="1"/>
</dbReference>
<keyword evidence="4" id="KW-0238">DNA-binding</keyword>
<dbReference type="Proteomes" id="UP000799771">
    <property type="component" value="Unassembled WGS sequence"/>
</dbReference>